<comment type="caution">
    <text evidence="34">The sequence shown here is derived from an EMBL/GenBank/DDBJ whole genome shotgun (WGS) entry which is preliminary data.</text>
</comment>
<feature type="transmembrane region" description="Helical" evidence="31">
    <location>
        <begin position="50"/>
        <end position="72"/>
    </location>
</feature>
<dbReference type="Gene3D" id="3.40.50.300">
    <property type="entry name" value="P-loop containing nucleotide triphosphate hydrolases"/>
    <property type="match status" value="2"/>
</dbReference>
<feature type="transmembrane region" description="Helical" evidence="31">
    <location>
        <begin position="12"/>
        <end position="30"/>
    </location>
</feature>
<dbReference type="GO" id="GO:0016887">
    <property type="term" value="F:ATP hydrolysis activity"/>
    <property type="evidence" value="ECO:0007669"/>
    <property type="project" value="InterPro"/>
</dbReference>
<accession>A0AAV7NVP9</accession>
<dbReference type="Proteomes" id="UP001066276">
    <property type="component" value="Chromosome 8"/>
</dbReference>
<reference evidence="34" key="1">
    <citation type="journal article" date="2022" name="bioRxiv">
        <title>Sequencing and chromosome-scale assembly of the giantPleurodeles waltlgenome.</title>
        <authorList>
            <person name="Brown T."/>
            <person name="Elewa A."/>
            <person name="Iarovenko S."/>
            <person name="Subramanian E."/>
            <person name="Araus A.J."/>
            <person name="Petzold A."/>
            <person name="Susuki M."/>
            <person name="Suzuki K.-i.T."/>
            <person name="Hayashi T."/>
            <person name="Toyoda A."/>
            <person name="Oliveira C."/>
            <person name="Osipova E."/>
            <person name="Leigh N.D."/>
            <person name="Simon A."/>
            <person name="Yun M.H."/>
        </authorList>
    </citation>
    <scope>NUCLEOTIDE SEQUENCE</scope>
    <source>
        <strain evidence="34">20211129_DDA</strain>
        <tissue evidence="34">Liver</tissue>
    </source>
</reference>
<comment type="catalytic activity">
    <reaction evidence="21">
        <text>ATP + H2O + xenobioticSide 1 = ADP + phosphate + xenobioticSide 2.</text>
        <dbReference type="EC" id="7.6.2.2"/>
    </reaction>
</comment>
<dbReference type="InterPro" id="IPR011527">
    <property type="entry name" value="ABC1_TM_dom"/>
</dbReference>
<evidence type="ECO:0000256" key="23">
    <source>
        <dbReference type="ARBA" id="ARBA00050745"/>
    </source>
</evidence>
<dbReference type="SUPFAM" id="SSF90123">
    <property type="entry name" value="ABC transporter transmembrane region"/>
    <property type="match status" value="2"/>
</dbReference>
<feature type="domain" description="ABC transmembrane type-1" evidence="33">
    <location>
        <begin position="9"/>
        <end position="289"/>
    </location>
</feature>
<comment type="similarity">
    <text evidence="5">Belongs to the ABC transporter superfamily. ABCC family. Conjugate transporter (TC 3.A.1.208) subfamily.</text>
</comment>
<dbReference type="GO" id="GO:0016323">
    <property type="term" value="C:basolateral plasma membrane"/>
    <property type="evidence" value="ECO:0007669"/>
    <property type="project" value="UniProtKB-SubCell"/>
</dbReference>
<dbReference type="SMART" id="SM00382">
    <property type="entry name" value="AAA"/>
    <property type="match status" value="2"/>
</dbReference>
<dbReference type="Gene3D" id="1.20.1560.10">
    <property type="entry name" value="ABC transporter type 1, transmembrane domain"/>
    <property type="match status" value="2"/>
</dbReference>
<dbReference type="CDD" id="cd03250">
    <property type="entry name" value="ABCC_MRP_domain1"/>
    <property type="match status" value="1"/>
</dbReference>
<evidence type="ECO:0000256" key="3">
    <source>
        <dbReference type="ARBA" id="ARBA00004554"/>
    </source>
</evidence>
<evidence type="ECO:0000256" key="28">
    <source>
        <dbReference type="ARBA" id="ARBA00069159"/>
    </source>
</evidence>
<evidence type="ECO:0000256" key="10">
    <source>
        <dbReference type="ARBA" id="ARBA00022692"/>
    </source>
</evidence>
<dbReference type="GO" id="GO:0016324">
    <property type="term" value="C:apical plasma membrane"/>
    <property type="evidence" value="ECO:0007669"/>
    <property type="project" value="UniProtKB-SubCell"/>
</dbReference>
<feature type="domain" description="ABC transporter" evidence="32">
    <location>
        <begin position="386"/>
        <end position="612"/>
    </location>
</feature>
<evidence type="ECO:0000256" key="26">
    <source>
        <dbReference type="ARBA" id="ARBA00052708"/>
    </source>
</evidence>
<dbReference type="InterPro" id="IPR036640">
    <property type="entry name" value="ABC1_TM_sf"/>
</dbReference>
<feature type="domain" description="ABC transporter" evidence="32">
    <location>
        <begin position="1130"/>
        <end position="1340"/>
    </location>
</feature>
<evidence type="ECO:0000256" key="18">
    <source>
        <dbReference type="ARBA" id="ARBA00023136"/>
    </source>
</evidence>
<keyword evidence="12" id="KW-0547">Nucleotide-binding</keyword>
<feature type="transmembrane region" description="Helical" evidence="31">
    <location>
        <begin position="1041"/>
        <end position="1061"/>
    </location>
</feature>
<dbReference type="FunFam" id="1.20.1560.10:FF:000015">
    <property type="entry name" value="multidrug resistance-associated protein 5 isoform X1"/>
    <property type="match status" value="1"/>
</dbReference>
<evidence type="ECO:0000256" key="16">
    <source>
        <dbReference type="ARBA" id="ARBA00022989"/>
    </source>
</evidence>
<keyword evidence="9" id="KW-0597">Phosphoprotein</keyword>
<evidence type="ECO:0000256" key="31">
    <source>
        <dbReference type="SAM" id="Phobius"/>
    </source>
</evidence>
<dbReference type="InterPro" id="IPR003593">
    <property type="entry name" value="AAA+_ATPase"/>
</dbReference>
<dbReference type="PANTHER" id="PTHR24223:SF460">
    <property type="entry name" value="ATP BINDING CASSETTE SUBFAMILY C MEMBER 12"/>
    <property type="match status" value="1"/>
</dbReference>
<keyword evidence="8" id="KW-1003">Cell membrane</keyword>
<evidence type="ECO:0000256" key="12">
    <source>
        <dbReference type="ARBA" id="ARBA00022741"/>
    </source>
</evidence>
<protein>
    <recommendedName>
        <fullName evidence="28">ATP-binding cassette sub-family C member 5</fullName>
        <ecNumber evidence="6">7.6.2.2</ecNumber>
    </recommendedName>
    <alternativeName>
        <fullName evidence="29">Multidrug resistance-associated protein 5</fullName>
    </alternativeName>
</protein>
<dbReference type="FunFam" id="3.40.50.300:FF:000605">
    <property type="entry name" value="multidrug resistance-associated protein 5 isoform X1"/>
    <property type="match status" value="1"/>
</dbReference>
<feature type="transmembrane region" description="Helical" evidence="31">
    <location>
        <begin position="783"/>
        <end position="805"/>
    </location>
</feature>
<evidence type="ECO:0000256" key="19">
    <source>
        <dbReference type="ARBA" id="ARBA00023180"/>
    </source>
</evidence>
<evidence type="ECO:0000256" key="9">
    <source>
        <dbReference type="ARBA" id="ARBA00022553"/>
    </source>
</evidence>
<feature type="domain" description="ABC transmembrane type-1" evidence="33">
    <location>
        <begin position="793"/>
        <end position="1092"/>
    </location>
</feature>
<evidence type="ECO:0000256" key="5">
    <source>
        <dbReference type="ARBA" id="ARBA00009726"/>
    </source>
</evidence>
<dbReference type="PROSITE" id="PS00211">
    <property type="entry name" value="ABC_TRANSPORTER_1"/>
    <property type="match status" value="2"/>
</dbReference>
<feature type="transmembrane region" description="Helical" evidence="31">
    <location>
        <begin position="950"/>
        <end position="968"/>
    </location>
</feature>
<dbReference type="GO" id="GO:0008559">
    <property type="term" value="F:ABC-type xenobiotic transporter activity"/>
    <property type="evidence" value="ECO:0007669"/>
    <property type="project" value="UniProtKB-EC"/>
</dbReference>
<evidence type="ECO:0000256" key="11">
    <source>
        <dbReference type="ARBA" id="ARBA00022737"/>
    </source>
</evidence>
<evidence type="ECO:0000256" key="17">
    <source>
        <dbReference type="ARBA" id="ARBA00023034"/>
    </source>
</evidence>
<feature type="non-terminal residue" evidence="34">
    <location>
        <position position="1340"/>
    </location>
</feature>
<organism evidence="34 35">
    <name type="scientific">Pleurodeles waltl</name>
    <name type="common">Iberian ribbed newt</name>
    <dbReference type="NCBI Taxonomy" id="8319"/>
    <lineage>
        <taxon>Eukaryota</taxon>
        <taxon>Metazoa</taxon>
        <taxon>Chordata</taxon>
        <taxon>Craniata</taxon>
        <taxon>Vertebrata</taxon>
        <taxon>Euteleostomi</taxon>
        <taxon>Amphibia</taxon>
        <taxon>Batrachia</taxon>
        <taxon>Caudata</taxon>
        <taxon>Salamandroidea</taxon>
        <taxon>Salamandridae</taxon>
        <taxon>Pleurodelinae</taxon>
        <taxon>Pleurodeles</taxon>
    </lineage>
</organism>
<dbReference type="GO" id="GO:0005524">
    <property type="term" value="F:ATP binding"/>
    <property type="evidence" value="ECO:0007669"/>
    <property type="project" value="UniProtKB-KW"/>
</dbReference>
<feature type="transmembrane region" description="Helical" evidence="31">
    <location>
        <begin position="848"/>
        <end position="868"/>
    </location>
</feature>
<dbReference type="InterPro" id="IPR003439">
    <property type="entry name" value="ABC_transporter-like_ATP-bd"/>
</dbReference>
<dbReference type="CDD" id="cd18599">
    <property type="entry name" value="ABC_6TM_MRP5_8_9_D2"/>
    <property type="match status" value="1"/>
</dbReference>
<evidence type="ECO:0000256" key="8">
    <source>
        <dbReference type="ARBA" id="ARBA00022475"/>
    </source>
</evidence>
<dbReference type="FunFam" id="1.20.1560.10:FF:000012">
    <property type="entry name" value="ATP binding cassette subfamily C member 5"/>
    <property type="match status" value="1"/>
</dbReference>
<dbReference type="InterPro" id="IPR050173">
    <property type="entry name" value="ABC_transporter_C-like"/>
</dbReference>
<keyword evidence="17" id="KW-0333">Golgi apparatus</keyword>
<proteinExistence type="inferred from homology"/>
<keyword evidence="18 31" id="KW-0472">Membrane</keyword>
<comment type="catalytic activity">
    <reaction evidence="24">
        <text>3',5'-cyclic AMP(in) + ATP + H2O = 3',5'-cyclic AMP(out) + ADP + phosphate + H(+)</text>
        <dbReference type="Rhea" id="RHEA:66184"/>
        <dbReference type="ChEBI" id="CHEBI:15377"/>
        <dbReference type="ChEBI" id="CHEBI:15378"/>
        <dbReference type="ChEBI" id="CHEBI:30616"/>
        <dbReference type="ChEBI" id="CHEBI:43474"/>
        <dbReference type="ChEBI" id="CHEBI:58165"/>
        <dbReference type="ChEBI" id="CHEBI:456216"/>
    </reaction>
    <physiologicalReaction direction="left-to-right" evidence="24">
        <dbReference type="Rhea" id="RHEA:66185"/>
    </physiologicalReaction>
</comment>
<keyword evidence="10 31" id="KW-0812">Transmembrane</keyword>
<keyword evidence="7" id="KW-0813">Transport</keyword>
<dbReference type="PANTHER" id="PTHR24223">
    <property type="entry name" value="ATP-BINDING CASSETTE SUB-FAMILY C"/>
    <property type="match status" value="1"/>
</dbReference>
<dbReference type="PROSITE" id="PS50929">
    <property type="entry name" value="ABC_TM1F"/>
    <property type="match status" value="2"/>
</dbReference>
<evidence type="ECO:0000313" key="34">
    <source>
        <dbReference type="EMBL" id="KAJ1118458.1"/>
    </source>
</evidence>
<gene>
    <name evidence="34" type="ORF">NDU88_006649</name>
</gene>
<comment type="catalytic activity">
    <reaction evidence="22">
        <text>(2S)-2-[5-amino-1-(beta-D-ribosyl)imidazole-4-carboxamido]succinate(in) + ATP + H2O = (2S)-2-[5-amino-1-(beta-D-ribosyl)imidazole-4-carboxamido]succinate(out) + ADP + phosphate + H(+)</text>
        <dbReference type="Rhea" id="RHEA:66752"/>
        <dbReference type="ChEBI" id="CHEBI:15377"/>
        <dbReference type="ChEBI" id="CHEBI:15378"/>
        <dbReference type="ChEBI" id="CHEBI:30616"/>
        <dbReference type="ChEBI" id="CHEBI:43474"/>
        <dbReference type="ChEBI" id="CHEBI:167466"/>
        <dbReference type="ChEBI" id="CHEBI:456216"/>
    </reaction>
    <physiologicalReaction direction="left-to-right" evidence="22">
        <dbReference type="Rhea" id="RHEA:66753"/>
    </physiologicalReaction>
</comment>
<evidence type="ECO:0000256" key="15">
    <source>
        <dbReference type="ARBA" id="ARBA00022967"/>
    </source>
</evidence>
<dbReference type="GO" id="GO:0005796">
    <property type="term" value="C:Golgi lumen"/>
    <property type="evidence" value="ECO:0007669"/>
    <property type="project" value="UniProtKB-SubCell"/>
</dbReference>
<feature type="transmembrane region" description="Helical" evidence="31">
    <location>
        <begin position="117"/>
        <end position="143"/>
    </location>
</feature>
<dbReference type="PROSITE" id="PS50893">
    <property type="entry name" value="ABC_TRANSPORTER_2"/>
    <property type="match status" value="2"/>
</dbReference>
<dbReference type="CDD" id="cd18592">
    <property type="entry name" value="ABC_6TM_MRP5_8_9_D1"/>
    <property type="match status" value="1"/>
</dbReference>
<comment type="catalytic activity">
    <reaction evidence="27">
        <text>3',5'-cyclic GMP(in) + ATP + H2O = 3',5'-cyclic GMP(out) + ADP + phosphate + H(+)</text>
        <dbReference type="Rhea" id="RHEA:66188"/>
        <dbReference type="ChEBI" id="CHEBI:15377"/>
        <dbReference type="ChEBI" id="CHEBI:15378"/>
        <dbReference type="ChEBI" id="CHEBI:30616"/>
        <dbReference type="ChEBI" id="CHEBI:43474"/>
        <dbReference type="ChEBI" id="CHEBI:57746"/>
        <dbReference type="ChEBI" id="CHEBI:456216"/>
    </reaction>
    <physiologicalReaction direction="left-to-right" evidence="27">
        <dbReference type="Rhea" id="RHEA:66189"/>
    </physiologicalReaction>
</comment>
<comment type="catalytic activity">
    <reaction evidence="26">
        <text>N-acetyl-L-aspartate(in) + ATP + H2O = N-acetyl-L-aspartate(out) + ADP + phosphate + H(+)</text>
        <dbReference type="Rhea" id="RHEA:66744"/>
        <dbReference type="ChEBI" id="CHEBI:15377"/>
        <dbReference type="ChEBI" id="CHEBI:15378"/>
        <dbReference type="ChEBI" id="CHEBI:16953"/>
        <dbReference type="ChEBI" id="CHEBI:30616"/>
        <dbReference type="ChEBI" id="CHEBI:43474"/>
        <dbReference type="ChEBI" id="CHEBI:456216"/>
    </reaction>
    <physiologicalReaction direction="left-to-right" evidence="26">
        <dbReference type="Rhea" id="RHEA:66745"/>
    </physiologicalReaction>
</comment>
<evidence type="ECO:0000256" key="1">
    <source>
        <dbReference type="ARBA" id="ARBA00004424"/>
    </source>
</evidence>
<comment type="subcellular location">
    <subcellularLocation>
        <location evidence="1">Apical cell membrane</location>
        <topology evidence="1">Multi-pass membrane protein</topology>
    </subcellularLocation>
    <subcellularLocation>
        <location evidence="3">Basolateral cell membrane</location>
        <topology evidence="3">Multi-pass membrane protein</topology>
    </subcellularLocation>
    <subcellularLocation>
        <location evidence="2">Cytoplasmic granule</location>
    </subcellularLocation>
    <subcellularLocation>
        <location evidence="4">Endosome membrane</location>
    </subcellularLocation>
    <subcellularLocation>
        <location evidence="20">Golgi apparatus lumen</location>
    </subcellularLocation>
</comment>
<keyword evidence="14" id="KW-0067">ATP-binding</keyword>
<keyword evidence="11" id="KW-0677">Repeat</keyword>
<evidence type="ECO:0000259" key="32">
    <source>
        <dbReference type="PROSITE" id="PS50893"/>
    </source>
</evidence>
<name>A0AAV7NVP9_PLEWA</name>
<evidence type="ECO:0000256" key="22">
    <source>
        <dbReference type="ARBA" id="ARBA00050661"/>
    </source>
</evidence>
<dbReference type="EMBL" id="JANPWB010000012">
    <property type="protein sequence ID" value="KAJ1118458.1"/>
    <property type="molecule type" value="Genomic_DNA"/>
</dbReference>
<evidence type="ECO:0000256" key="29">
    <source>
        <dbReference type="ARBA" id="ARBA00082793"/>
    </source>
</evidence>
<dbReference type="CDD" id="cd03244">
    <property type="entry name" value="ABCC_MRP_domain2"/>
    <property type="match status" value="1"/>
</dbReference>
<evidence type="ECO:0000256" key="21">
    <source>
        <dbReference type="ARBA" id="ARBA00034018"/>
    </source>
</evidence>
<dbReference type="SUPFAM" id="SSF52540">
    <property type="entry name" value="P-loop containing nucleoside triphosphate hydrolases"/>
    <property type="match status" value="2"/>
</dbReference>
<evidence type="ECO:0000256" key="24">
    <source>
        <dbReference type="ARBA" id="ARBA00051604"/>
    </source>
</evidence>
<evidence type="ECO:0000256" key="25">
    <source>
        <dbReference type="ARBA" id="ARBA00052576"/>
    </source>
</evidence>
<evidence type="ECO:0000313" key="35">
    <source>
        <dbReference type="Proteomes" id="UP001066276"/>
    </source>
</evidence>
<feature type="transmembrane region" description="Helical" evidence="31">
    <location>
        <begin position="149"/>
        <end position="166"/>
    </location>
</feature>
<dbReference type="EC" id="7.6.2.2" evidence="6"/>
<keyword evidence="13" id="KW-0967">Endosome</keyword>
<dbReference type="InterPro" id="IPR017871">
    <property type="entry name" value="ABC_transporter-like_CS"/>
</dbReference>
<dbReference type="Pfam" id="PF00664">
    <property type="entry name" value="ABC_membrane"/>
    <property type="match status" value="2"/>
</dbReference>
<evidence type="ECO:0000256" key="30">
    <source>
        <dbReference type="SAM" id="MobiDB-lite"/>
    </source>
</evidence>
<dbReference type="GO" id="GO:0010008">
    <property type="term" value="C:endosome membrane"/>
    <property type="evidence" value="ECO:0007669"/>
    <property type="project" value="UniProtKB-SubCell"/>
</dbReference>
<dbReference type="Pfam" id="PF00005">
    <property type="entry name" value="ABC_tran"/>
    <property type="match status" value="2"/>
</dbReference>
<keyword evidence="15" id="KW-1278">Translocase</keyword>
<keyword evidence="35" id="KW-1185">Reference proteome</keyword>
<keyword evidence="16 31" id="KW-1133">Transmembrane helix</keyword>
<comment type="catalytic activity">
    <reaction evidence="23">
        <text>N-acetyl-L-aspartyl-L-glutamate(in) + ATP + H2O = N-acetyl-L-aspartyl-L-glutamate(out) + ADP + phosphate + H(+)</text>
        <dbReference type="Rhea" id="RHEA:66728"/>
        <dbReference type="ChEBI" id="CHEBI:15377"/>
        <dbReference type="ChEBI" id="CHEBI:15378"/>
        <dbReference type="ChEBI" id="CHEBI:30616"/>
        <dbReference type="ChEBI" id="CHEBI:43474"/>
        <dbReference type="ChEBI" id="CHEBI:76931"/>
        <dbReference type="ChEBI" id="CHEBI:456216"/>
    </reaction>
    <physiologicalReaction direction="left-to-right" evidence="23">
        <dbReference type="Rhea" id="RHEA:66729"/>
    </physiologicalReaction>
</comment>
<evidence type="ECO:0000256" key="27">
    <source>
        <dbReference type="ARBA" id="ARBA00052963"/>
    </source>
</evidence>
<sequence>MWYFCRTRSLVALASIFITMLATFIVPAVFIRKLLEYSQALESDILHGLIITLGIIVVELIRSWSFALNWALNYRTGARLKGAVLTLAFKKILKLKNCKDLSVGELINMFSNDGQRLFEVAAFGCILAAGPFVTALGIIYTGLFLGPTALLGSGVFFLFYPFLMLASKLTAHLRRKCIKVTDRRVRIMNEILSCIRFIKMYAWEKPFVQNVQAIRKEERGFLEKAGYVQSLTAGVAPIVVVVASVCTFTLHMALGYDLTAAQAFTVVTIFNSMTSALKIIPMAVKAASEASVSISRFQRLFLMDEMEEERNKPENPNNIIEFKNACLSWQSTKQTTVLLGKAENSSKKQNSCMKKDENILLEQTLKLYMDQDSKEALPDKNERPSSNTVDTTANGYESQCVPRLPTLFNISFALEKEKLIGICGSIGSGKSSLILAILGQMKLLHGTMAVGDSFAYVAQQAWIFNATVRENILFGEPYDEEKYNASLEACCLYPDIACLPQGDMTEIGERGANLSGGQRQRISMARALYSDQSVVLLDDPLSAVDVCVGAEMFNKAIKIGLQKRSVLFVTHQLQYLVDCDEVLFMKDGYIAEQGSHSSLMKQKGDYAILFNSMQYANLIRKNLRCNLKNVTKYEAKVITSTQSVSIIHGHRDQDKPAISSEEKDSEETPNSINKGERRELISGEDTNGNADCLVIRVEELLPAEQMKEADGAAQSYTFVKTLKISDLKPETWQNENYDEDADDVKSSLQEDLISVECNKEDDFRGQLMQAEEKGSGSVPWSVFGVYIMASGGAIIFLVNMLVFILNTGSITFSNWWLSYWIKQGDGNDSLGVHNETIPSGNMRDNPHLHFYLKIYALTLVAVFLTKALRGYLFVKSSLKASSNLHDHLFEKILRSPVNFFDTTPLGRILNRFTKDMDEVDVRLPYQVELLLQNMILVFFCIGIISSVFPWFLISVLPLGLIFFVVNKVSRVLIRELKRLENISLSPFISHVTSSLHGLLTIQAYSKGDECLMKFQKLLDMNNTPQFLFCCGIRWLAVRLDLISIIMVGTTSLCIVLMHGIIPPAYAGLAVSYAVQLTGLFQFTVRLASESEARFTSVERIHHYINTLEPEATPCESMYSPPPCWPQEGAIKFQNVEMCYRKDLPLVLKNVSFEIKPKEKIGIVGRTGSGKSSLGVTLFRLVDLVAGSICIDNVCINKIGLEDLRKKLSIIPQEPVLFNGNVRSNLDPLNQYTDEQIWKALEKTHMKQNILQLHKGLHAEVTENGNNFSVGERQLLCMARALLRNNKIVLLDEATAAIDNETDALIQETIKKAFCDCTVLVIAHRLDTIFKCNRIMVMEHG</sequence>
<evidence type="ECO:0000256" key="6">
    <source>
        <dbReference type="ARBA" id="ARBA00012191"/>
    </source>
</evidence>
<evidence type="ECO:0000256" key="2">
    <source>
        <dbReference type="ARBA" id="ARBA00004463"/>
    </source>
</evidence>
<evidence type="ECO:0000256" key="7">
    <source>
        <dbReference type="ARBA" id="ARBA00022448"/>
    </source>
</evidence>
<dbReference type="FunFam" id="3.40.50.300:FF:000074">
    <property type="entry name" value="Multidrug resistance-associated protein 5 isoform 1"/>
    <property type="match status" value="1"/>
</dbReference>
<evidence type="ECO:0000256" key="14">
    <source>
        <dbReference type="ARBA" id="ARBA00022840"/>
    </source>
</evidence>
<dbReference type="InterPro" id="IPR027417">
    <property type="entry name" value="P-loop_NTPase"/>
</dbReference>
<evidence type="ECO:0000256" key="20">
    <source>
        <dbReference type="ARBA" id="ARBA00023769"/>
    </source>
</evidence>
<evidence type="ECO:0000259" key="33">
    <source>
        <dbReference type="PROSITE" id="PS50929"/>
    </source>
</evidence>
<evidence type="ECO:0000256" key="13">
    <source>
        <dbReference type="ARBA" id="ARBA00022753"/>
    </source>
</evidence>
<feature type="transmembrane region" description="Helical" evidence="31">
    <location>
        <begin position="231"/>
        <end position="254"/>
    </location>
</feature>
<keyword evidence="19" id="KW-0325">Glycoprotein</keyword>
<comment type="catalytic activity">
    <reaction evidence="25">
        <text>N-acetyl-L-aspartyl-L-glutamyl-L-glutamate(in) + ATP + H2O = N-acetyl-L-aspartyl-L-glutamyl-L-glutamate(out) + ADP + phosphate + H(+)</text>
        <dbReference type="Rhea" id="RHEA:66732"/>
        <dbReference type="ChEBI" id="CHEBI:15377"/>
        <dbReference type="ChEBI" id="CHEBI:15378"/>
        <dbReference type="ChEBI" id="CHEBI:30616"/>
        <dbReference type="ChEBI" id="CHEBI:43474"/>
        <dbReference type="ChEBI" id="CHEBI:76935"/>
        <dbReference type="ChEBI" id="CHEBI:456216"/>
    </reaction>
    <physiologicalReaction direction="left-to-right" evidence="25">
        <dbReference type="Rhea" id="RHEA:66733"/>
    </physiologicalReaction>
</comment>
<evidence type="ECO:0000256" key="4">
    <source>
        <dbReference type="ARBA" id="ARBA00004608"/>
    </source>
</evidence>
<feature type="region of interest" description="Disordered" evidence="30">
    <location>
        <begin position="648"/>
        <end position="685"/>
    </location>
</feature>